<reference evidence="2 3" key="1">
    <citation type="journal article" date="2018" name="Mol. Plant">
        <title>The genome of Artemisia annua provides insight into the evolution of Asteraceae family and artemisinin biosynthesis.</title>
        <authorList>
            <person name="Shen Q."/>
            <person name="Zhang L."/>
            <person name="Liao Z."/>
            <person name="Wang S."/>
            <person name="Yan T."/>
            <person name="Shi P."/>
            <person name="Liu M."/>
            <person name="Fu X."/>
            <person name="Pan Q."/>
            <person name="Wang Y."/>
            <person name="Lv Z."/>
            <person name="Lu X."/>
            <person name="Zhang F."/>
            <person name="Jiang W."/>
            <person name="Ma Y."/>
            <person name="Chen M."/>
            <person name="Hao X."/>
            <person name="Li L."/>
            <person name="Tang Y."/>
            <person name="Lv G."/>
            <person name="Zhou Y."/>
            <person name="Sun X."/>
            <person name="Brodelius P.E."/>
            <person name="Rose J.K.C."/>
            <person name="Tang K."/>
        </authorList>
    </citation>
    <scope>NUCLEOTIDE SEQUENCE [LARGE SCALE GENOMIC DNA]</scope>
    <source>
        <strain evidence="3">cv. Huhao1</strain>
        <tissue evidence="2">Leaf</tissue>
    </source>
</reference>
<dbReference type="STRING" id="35608.A0A2U1P610"/>
<dbReference type="PANTHER" id="PTHR24299">
    <property type="entry name" value="CYTOCHROME P450 FAMILY 1"/>
    <property type="match status" value="1"/>
</dbReference>
<dbReference type="GO" id="GO:0005506">
    <property type="term" value="F:iron ion binding"/>
    <property type="evidence" value="ECO:0007669"/>
    <property type="project" value="InterPro"/>
</dbReference>
<accession>A0A2U1P610</accession>
<dbReference type="SUPFAM" id="SSF48264">
    <property type="entry name" value="Cytochrome P450"/>
    <property type="match status" value="1"/>
</dbReference>
<name>A0A2U1P610_ARTAN</name>
<dbReference type="InterPro" id="IPR001128">
    <property type="entry name" value="Cyt_P450"/>
</dbReference>
<keyword evidence="1" id="KW-1133">Transmembrane helix</keyword>
<sequence>MSNINTLYEGVLVIAEKEGGTNIKIILIGVFLGIFVISLSTWLWYSWRKRHLSLHIEGGSLIGESGREAVELPLFSFSRVAKATAMFSLDNKLGEGGFGPVYKPPLPPGPKPLPYIGNLITMLQNKPTFRWVHLMMDEMNTKILCIRLANIHVIVVSDPKIACEFLKDQDGIFSSRPDCMSGYLTSGGYLNTSLAPMGDYWKRMRKILATEILSVARHKWLQNKRDEEADNLLSVRKELPWKVEATGNMMKIGTLFELKRDNTIHRCRNVGK</sequence>
<dbReference type="GO" id="GO:0004497">
    <property type="term" value="F:monooxygenase activity"/>
    <property type="evidence" value="ECO:0007669"/>
    <property type="project" value="InterPro"/>
</dbReference>
<dbReference type="AlphaFoldDB" id="A0A2U1P610"/>
<evidence type="ECO:0000313" key="3">
    <source>
        <dbReference type="Proteomes" id="UP000245207"/>
    </source>
</evidence>
<keyword evidence="1" id="KW-0812">Transmembrane</keyword>
<comment type="caution">
    <text evidence="2">The sequence shown here is derived from an EMBL/GenBank/DDBJ whole genome shotgun (WGS) entry which is preliminary data.</text>
</comment>
<keyword evidence="1" id="KW-0472">Membrane</keyword>
<dbReference type="Gene3D" id="3.30.200.20">
    <property type="entry name" value="Phosphorylase Kinase, domain 1"/>
    <property type="match status" value="1"/>
</dbReference>
<protein>
    <submittedName>
        <fullName evidence="2">Cytochrome P450</fullName>
    </submittedName>
</protein>
<keyword evidence="3" id="KW-1185">Reference proteome</keyword>
<dbReference type="GO" id="GO:0016705">
    <property type="term" value="F:oxidoreductase activity, acting on paired donors, with incorporation or reduction of molecular oxygen"/>
    <property type="evidence" value="ECO:0007669"/>
    <property type="project" value="InterPro"/>
</dbReference>
<feature type="transmembrane region" description="Helical" evidence="1">
    <location>
        <begin position="25"/>
        <end position="45"/>
    </location>
</feature>
<dbReference type="InterPro" id="IPR036396">
    <property type="entry name" value="Cyt_P450_sf"/>
</dbReference>
<dbReference type="Gene3D" id="1.10.630.10">
    <property type="entry name" value="Cytochrome P450"/>
    <property type="match status" value="1"/>
</dbReference>
<dbReference type="OrthoDB" id="2789670at2759"/>
<evidence type="ECO:0000256" key="1">
    <source>
        <dbReference type="SAM" id="Phobius"/>
    </source>
</evidence>
<dbReference type="Proteomes" id="UP000245207">
    <property type="component" value="Unassembled WGS sequence"/>
</dbReference>
<proteinExistence type="predicted"/>
<dbReference type="EMBL" id="PKPP01001618">
    <property type="protein sequence ID" value="PWA81206.1"/>
    <property type="molecule type" value="Genomic_DNA"/>
</dbReference>
<gene>
    <name evidence="2" type="ORF">CTI12_AA188480</name>
</gene>
<dbReference type="Pfam" id="PF00067">
    <property type="entry name" value="p450"/>
    <property type="match status" value="1"/>
</dbReference>
<organism evidence="2 3">
    <name type="scientific">Artemisia annua</name>
    <name type="common">Sweet wormwood</name>
    <dbReference type="NCBI Taxonomy" id="35608"/>
    <lineage>
        <taxon>Eukaryota</taxon>
        <taxon>Viridiplantae</taxon>
        <taxon>Streptophyta</taxon>
        <taxon>Embryophyta</taxon>
        <taxon>Tracheophyta</taxon>
        <taxon>Spermatophyta</taxon>
        <taxon>Magnoliopsida</taxon>
        <taxon>eudicotyledons</taxon>
        <taxon>Gunneridae</taxon>
        <taxon>Pentapetalae</taxon>
        <taxon>asterids</taxon>
        <taxon>campanulids</taxon>
        <taxon>Asterales</taxon>
        <taxon>Asteraceae</taxon>
        <taxon>Asteroideae</taxon>
        <taxon>Anthemideae</taxon>
        <taxon>Artemisiinae</taxon>
        <taxon>Artemisia</taxon>
    </lineage>
</organism>
<evidence type="ECO:0000313" key="2">
    <source>
        <dbReference type="EMBL" id="PWA81206.1"/>
    </source>
</evidence>
<dbReference type="PANTHER" id="PTHR24299:SF52">
    <property type="entry name" value="CYTOCHROME P450"/>
    <property type="match status" value="1"/>
</dbReference>
<dbReference type="GO" id="GO:0020037">
    <property type="term" value="F:heme binding"/>
    <property type="evidence" value="ECO:0007669"/>
    <property type="project" value="InterPro"/>
</dbReference>